<organism evidence="1 2">
    <name type="scientific">Mucilaginibacter auburnensis</name>
    <dbReference type="NCBI Taxonomy" id="1457233"/>
    <lineage>
        <taxon>Bacteria</taxon>
        <taxon>Pseudomonadati</taxon>
        <taxon>Bacteroidota</taxon>
        <taxon>Sphingobacteriia</taxon>
        <taxon>Sphingobacteriales</taxon>
        <taxon>Sphingobacteriaceae</taxon>
        <taxon>Mucilaginibacter</taxon>
    </lineage>
</organism>
<keyword evidence="2" id="KW-1185">Reference proteome</keyword>
<evidence type="ECO:0000313" key="1">
    <source>
        <dbReference type="EMBL" id="PJJ79954.1"/>
    </source>
</evidence>
<name>A0A2H9VNN5_9SPHI</name>
<dbReference type="EMBL" id="PGFJ01000002">
    <property type="protein sequence ID" value="PJJ79954.1"/>
    <property type="molecule type" value="Genomic_DNA"/>
</dbReference>
<evidence type="ECO:0000313" key="2">
    <source>
        <dbReference type="Proteomes" id="UP000242687"/>
    </source>
</evidence>
<proteinExistence type="predicted"/>
<protein>
    <submittedName>
        <fullName evidence="1">Uncharacterized protein</fullName>
    </submittedName>
</protein>
<sequence>MFLFVAFTACQKEDERPVGLKPVVKSDSLSAVVSVNSPGTYLATKGTLKINVGDSTYTFDAATDSVAFITVELDSTQYFGITAINKEHTLSFGISSAGIARPDTNATIAGTQLLLSTEEKGTIQYTLPKYISPGDIGKLYLIKFQQDSTLSRGTFYTTLATKGKSTYQRATGTFNLIK</sequence>
<comment type="caution">
    <text evidence="1">The sequence shown here is derived from an EMBL/GenBank/DDBJ whole genome shotgun (WGS) entry which is preliminary data.</text>
</comment>
<accession>A0A2H9VNN5</accession>
<dbReference type="Proteomes" id="UP000242687">
    <property type="component" value="Unassembled WGS sequence"/>
</dbReference>
<reference evidence="1 2" key="1">
    <citation type="submission" date="2017-11" db="EMBL/GenBank/DDBJ databases">
        <title>Genomic Encyclopedia of Archaeal and Bacterial Type Strains, Phase II (KMG-II): From Individual Species to Whole Genera.</title>
        <authorList>
            <person name="Goeker M."/>
        </authorList>
    </citation>
    <scope>NUCLEOTIDE SEQUENCE [LARGE SCALE GENOMIC DNA]</scope>
    <source>
        <strain evidence="1 2">DSM 28175</strain>
    </source>
</reference>
<dbReference type="AlphaFoldDB" id="A0A2H9VNN5"/>
<gene>
    <name evidence="1" type="ORF">CLV57_3093</name>
</gene>